<name>A0A0H1R378_9HYPH</name>
<reference evidence="5 6" key="1">
    <citation type="submission" date="2015-05" db="EMBL/GenBank/DDBJ databases">
        <title>Draft genome sequence of Microvirga vignae strain BR3299, a novel nitrogen fixing bacteria isolated from Brazil semi-aired region.</title>
        <authorList>
            <person name="Zilli J.E."/>
            <person name="Passos S.R."/>
            <person name="Leite J."/>
            <person name="Baldani J.I."/>
            <person name="Xavier G.R."/>
            <person name="Rumjaneck N.G."/>
            <person name="Simoes-Araujo J.L."/>
        </authorList>
    </citation>
    <scope>NUCLEOTIDE SEQUENCE [LARGE SCALE GENOMIC DNA]</scope>
    <source>
        <strain evidence="5 6">BR3299</strain>
    </source>
</reference>
<dbReference type="Pfam" id="PF00294">
    <property type="entry name" value="PfkB"/>
    <property type="match status" value="2"/>
</dbReference>
<dbReference type="OrthoDB" id="9775849at2"/>
<dbReference type="STRING" id="1225564.AA309_29940"/>
<dbReference type="InterPro" id="IPR011611">
    <property type="entry name" value="PfkB_dom"/>
</dbReference>
<dbReference type="GO" id="GO:0016301">
    <property type="term" value="F:kinase activity"/>
    <property type="evidence" value="ECO:0007669"/>
    <property type="project" value="UniProtKB-KW"/>
</dbReference>
<gene>
    <name evidence="5" type="ORF">AA309_29940</name>
</gene>
<feature type="domain" description="Carbohydrate kinase PfkB" evidence="4">
    <location>
        <begin position="169"/>
        <end position="260"/>
    </location>
</feature>
<feature type="domain" description="Carbohydrate kinase PfkB" evidence="4">
    <location>
        <begin position="11"/>
        <end position="121"/>
    </location>
</feature>
<organism evidence="5 6">
    <name type="scientific">Microvirga vignae</name>
    <dbReference type="NCBI Taxonomy" id="1225564"/>
    <lineage>
        <taxon>Bacteria</taxon>
        <taxon>Pseudomonadati</taxon>
        <taxon>Pseudomonadota</taxon>
        <taxon>Alphaproteobacteria</taxon>
        <taxon>Hyphomicrobiales</taxon>
        <taxon>Methylobacteriaceae</taxon>
        <taxon>Microvirga</taxon>
    </lineage>
</organism>
<evidence type="ECO:0000313" key="5">
    <source>
        <dbReference type="EMBL" id="KLK89665.1"/>
    </source>
</evidence>
<evidence type="ECO:0000256" key="1">
    <source>
        <dbReference type="ARBA" id="ARBA00010688"/>
    </source>
</evidence>
<keyword evidence="6" id="KW-1185">Reference proteome</keyword>
<evidence type="ECO:0000256" key="3">
    <source>
        <dbReference type="ARBA" id="ARBA00022777"/>
    </source>
</evidence>
<dbReference type="InterPro" id="IPR029056">
    <property type="entry name" value="Ribokinase-like"/>
</dbReference>
<dbReference type="AlphaFoldDB" id="A0A0H1R378"/>
<comment type="caution">
    <text evidence="5">The sequence shown here is derived from an EMBL/GenBank/DDBJ whole genome shotgun (WGS) entry which is preliminary data.</text>
</comment>
<protein>
    <submittedName>
        <fullName evidence="5">Ribokinase</fullName>
    </submittedName>
</protein>
<evidence type="ECO:0000256" key="2">
    <source>
        <dbReference type="ARBA" id="ARBA00022679"/>
    </source>
</evidence>
<keyword evidence="2" id="KW-0808">Transferase</keyword>
<accession>A0A0H1R378</accession>
<evidence type="ECO:0000259" key="4">
    <source>
        <dbReference type="Pfam" id="PF00294"/>
    </source>
</evidence>
<dbReference type="PANTHER" id="PTHR43085">
    <property type="entry name" value="HEXOKINASE FAMILY MEMBER"/>
    <property type="match status" value="1"/>
</dbReference>
<dbReference type="Proteomes" id="UP000035489">
    <property type="component" value="Unassembled WGS sequence"/>
</dbReference>
<dbReference type="RefSeq" id="WP_047192685.1">
    <property type="nucleotide sequence ID" value="NZ_LCYG01000128.1"/>
</dbReference>
<dbReference type="PATRIC" id="fig|1225564.3.peg.736"/>
<dbReference type="PANTHER" id="PTHR43085:SF41">
    <property type="entry name" value="FRUCTOSELYSINE 6-KINASE"/>
    <property type="match status" value="1"/>
</dbReference>
<comment type="similarity">
    <text evidence="1">Belongs to the carbohydrate kinase PfkB family.</text>
</comment>
<sequence>MTRIVAVGDNVVDCYQSTGQMFPGGSCLNVSIFAHRFGATSAYIGAVGQDAAGDLIRAALAEEGVITERLRVLPGPTGYCVIGHRNGDRIFLTFDLGVSIFRPDDGDVEFVRSFDAIHIGQSSGLDADLKRFSAMVRLSYDFSTRRDVAHRESIAPLCFLASLSGGDLDRTDAIALLRRTVAAGAQWCLVTRGENGALLGTGEDVFETAAVPVKIVDTLGAGDTFIARTLTGLLQGEAPQEILSAAAQAAAETCTRIGATGHAAAMAVNVGTIPALKDID</sequence>
<dbReference type="EMBL" id="LCYG01000128">
    <property type="protein sequence ID" value="KLK89665.1"/>
    <property type="molecule type" value="Genomic_DNA"/>
</dbReference>
<proteinExistence type="inferred from homology"/>
<dbReference type="InterPro" id="IPR050306">
    <property type="entry name" value="PfkB_Carbo_kinase"/>
</dbReference>
<evidence type="ECO:0000313" key="6">
    <source>
        <dbReference type="Proteomes" id="UP000035489"/>
    </source>
</evidence>
<keyword evidence="3 5" id="KW-0418">Kinase</keyword>
<dbReference type="Gene3D" id="3.40.1190.20">
    <property type="match status" value="1"/>
</dbReference>
<dbReference type="SUPFAM" id="SSF53613">
    <property type="entry name" value="Ribokinase-like"/>
    <property type="match status" value="1"/>
</dbReference>